<dbReference type="RefSeq" id="WP_345592893.1">
    <property type="nucleotide sequence ID" value="NZ_BAABJG010000036.1"/>
</dbReference>
<name>A0ABW3UUH1_9BACL</name>
<sequence length="90" mass="10448">MSQYTDHFIKELISKNNDLFTEQDFTECQKAVKDFTGLVANLETTQYNFRRKLSDVADKNPHDIEKVVYLQGMVDGMNLVIGPLKQFMNQ</sequence>
<keyword evidence="2" id="KW-1185">Reference proteome</keyword>
<organism evidence="1 2">
    <name type="scientific">Paenibacillus vulneris</name>
    <dbReference type="NCBI Taxonomy" id="1133364"/>
    <lineage>
        <taxon>Bacteria</taxon>
        <taxon>Bacillati</taxon>
        <taxon>Bacillota</taxon>
        <taxon>Bacilli</taxon>
        <taxon>Bacillales</taxon>
        <taxon>Paenibacillaceae</taxon>
        <taxon>Paenibacillus</taxon>
    </lineage>
</organism>
<protein>
    <submittedName>
        <fullName evidence="1">Uncharacterized protein</fullName>
    </submittedName>
</protein>
<evidence type="ECO:0000313" key="1">
    <source>
        <dbReference type="EMBL" id="MFD1224107.1"/>
    </source>
</evidence>
<gene>
    <name evidence="1" type="ORF">ACFQ4B_28775</name>
</gene>
<dbReference type="EMBL" id="JBHTLU010000042">
    <property type="protein sequence ID" value="MFD1224107.1"/>
    <property type="molecule type" value="Genomic_DNA"/>
</dbReference>
<accession>A0ABW3UUH1</accession>
<proteinExistence type="predicted"/>
<reference evidence="2" key="1">
    <citation type="journal article" date="2019" name="Int. J. Syst. Evol. Microbiol.">
        <title>The Global Catalogue of Microorganisms (GCM) 10K type strain sequencing project: providing services to taxonomists for standard genome sequencing and annotation.</title>
        <authorList>
            <consortium name="The Broad Institute Genomics Platform"/>
            <consortium name="The Broad Institute Genome Sequencing Center for Infectious Disease"/>
            <person name="Wu L."/>
            <person name="Ma J."/>
        </authorList>
    </citation>
    <scope>NUCLEOTIDE SEQUENCE [LARGE SCALE GENOMIC DNA]</scope>
    <source>
        <strain evidence="2">CCUG 53270</strain>
    </source>
</reference>
<comment type="caution">
    <text evidence="1">The sequence shown here is derived from an EMBL/GenBank/DDBJ whole genome shotgun (WGS) entry which is preliminary data.</text>
</comment>
<dbReference type="Proteomes" id="UP001597180">
    <property type="component" value="Unassembled WGS sequence"/>
</dbReference>
<evidence type="ECO:0000313" key="2">
    <source>
        <dbReference type="Proteomes" id="UP001597180"/>
    </source>
</evidence>